<comment type="subcellular location">
    <subcellularLocation>
        <location evidence="1">Nucleus</location>
    </subcellularLocation>
</comment>
<evidence type="ECO:0000256" key="10">
    <source>
        <dbReference type="ARBA" id="ARBA00042761"/>
    </source>
</evidence>
<dbReference type="AlphaFoldDB" id="A0A1B6H293"/>
<name>A0A1B6H293_9HEMI</name>
<dbReference type="GO" id="GO:0008408">
    <property type="term" value="F:3'-5' exonuclease activity"/>
    <property type="evidence" value="ECO:0007669"/>
    <property type="project" value="InterPro"/>
</dbReference>
<dbReference type="GO" id="GO:0005634">
    <property type="term" value="C:nucleus"/>
    <property type="evidence" value="ECO:0007669"/>
    <property type="project" value="UniProtKB-SubCell"/>
</dbReference>
<keyword evidence="6" id="KW-0460">Magnesium</keyword>
<dbReference type="PANTHER" id="PTHR13620:SF109">
    <property type="entry name" value="3'-5' EXONUCLEASE"/>
    <property type="match status" value="1"/>
</dbReference>
<evidence type="ECO:0000256" key="11">
    <source>
        <dbReference type="ARBA" id="ARBA00045901"/>
    </source>
</evidence>
<reference evidence="13" key="1">
    <citation type="submission" date="2015-11" db="EMBL/GenBank/DDBJ databases">
        <title>De novo transcriptome assembly of four potential Pierce s Disease insect vectors from Arizona vineyards.</title>
        <authorList>
            <person name="Tassone E.E."/>
        </authorList>
    </citation>
    <scope>NUCLEOTIDE SEQUENCE</scope>
</reference>
<evidence type="ECO:0000256" key="7">
    <source>
        <dbReference type="ARBA" id="ARBA00023242"/>
    </source>
</evidence>
<dbReference type="SMART" id="SM00474">
    <property type="entry name" value="35EXOc"/>
    <property type="match status" value="1"/>
</dbReference>
<sequence length="241" mass="28460">MEERKLPKWMERRTAARKKINETLDLADTQIGDEKPFLSFEGKVKYFDTMGDWGFVCEALLKQLESLEELIIGFDLEWPVNYKLGQRQGRTALIQLCFSKEMCHLLHVFEWQKLPKVFVDIISHPKVKLIGVNIRCDLWKLGRDFDISVSSIVKNNTVELSHLANKLFSTNECWSLERLVLFVLKMRLAKPEDIRLSDWTQNPMTKYQLEYAANDVYASFILYNRFKELEVKFNMKVELLR</sequence>
<gene>
    <name evidence="13" type="ORF">g.4874</name>
</gene>
<evidence type="ECO:0000256" key="5">
    <source>
        <dbReference type="ARBA" id="ARBA00022839"/>
    </source>
</evidence>
<dbReference type="GO" id="GO:0006139">
    <property type="term" value="P:nucleobase-containing compound metabolic process"/>
    <property type="evidence" value="ECO:0007669"/>
    <property type="project" value="InterPro"/>
</dbReference>
<proteinExistence type="inferred from homology"/>
<dbReference type="InterPro" id="IPR051132">
    <property type="entry name" value="3-5_Exonuclease_domain"/>
</dbReference>
<evidence type="ECO:0000256" key="1">
    <source>
        <dbReference type="ARBA" id="ARBA00004123"/>
    </source>
</evidence>
<keyword evidence="3" id="KW-0479">Metal-binding</keyword>
<evidence type="ECO:0000259" key="12">
    <source>
        <dbReference type="SMART" id="SM00474"/>
    </source>
</evidence>
<dbReference type="InterPro" id="IPR002562">
    <property type="entry name" value="3'-5'_exonuclease_dom"/>
</dbReference>
<protein>
    <recommendedName>
        <fullName evidence="9">3'-5' exonuclease</fullName>
    </recommendedName>
    <alternativeName>
        <fullName evidence="10">Werner Syndrome-like exonuclease</fullName>
    </alternativeName>
</protein>
<dbReference type="PANTHER" id="PTHR13620">
    <property type="entry name" value="3-5 EXONUCLEASE"/>
    <property type="match status" value="1"/>
</dbReference>
<dbReference type="Pfam" id="PF01612">
    <property type="entry name" value="DNA_pol_A_exo1"/>
    <property type="match status" value="1"/>
</dbReference>
<evidence type="ECO:0000256" key="2">
    <source>
        <dbReference type="ARBA" id="ARBA00022722"/>
    </source>
</evidence>
<keyword evidence="4" id="KW-0378">Hydrolase</keyword>
<organism evidence="13">
    <name type="scientific">Cuerna arida</name>
    <dbReference type="NCBI Taxonomy" id="1464854"/>
    <lineage>
        <taxon>Eukaryota</taxon>
        <taxon>Metazoa</taxon>
        <taxon>Ecdysozoa</taxon>
        <taxon>Arthropoda</taxon>
        <taxon>Hexapoda</taxon>
        <taxon>Insecta</taxon>
        <taxon>Pterygota</taxon>
        <taxon>Neoptera</taxon>
        <taxon>Paraneoptera</taxon>
        <taxon>Hemiptera</taxon>
        <taxon>Auchenorrhyncha</taxon>
        <taxon>Membracoidea</taxon>
        <taxon>Cicadellidae</taxon>
        <taxon>Cicadellinae</taxon>
        <taxon>Proconiini</taxon>
        <taxon>Cuerna</taxon>
    </lineage>
</organism>
<dbReference type="EMBL" id="GECZ01000970">
    <property type="protein sequence ID" value="JAS68799.1"/>
    <property type="molecule type" value="Transcribed_RNA"/>
</dbReference>
<evidence type="ECO:0000256" key="3">
    <source>
        <dbReference type="ARBA" id="ARBA00022723"/>
    </source>
</evidence>
<evidence type="ECO:0000313" key="13">
    <source>
        <dbReference type="EMBL" id="JAS68799.1"/>
    </source>
</evidence>
<keyword evidence="2" id="KW-0540">Nuclease</keyword>
<dbReference type="Gene3D" id="3.30.420.10">
    <property type="entry name" value="Ribonuclease H-like superfamily/Ribonuclease H"/>
    <property type="match status" value="1"/>
</dbReference>
<evidence type="ECO:0000256" key="4">
    <source>
        <dbReference type="ARBA" id="ARBA00022801"/>
    </source>
</evidence>
<dbReference type="CDD" id="cd06141">
    <property type="entry name" value="WRN_exo"/>
    <property type="match status" value="1"/>
</dbReference>
<accession>A0A1B6H293</accession>
<evidence type="ECO:0000256" key="6">
    <source>
        <dbReference type="ARBA" id="ARBA00022842"/>
    </source>
</evidence>
<dbReference type="InterPro" id="IPR036397">
    <property type="entry name" value="RNaseH_sf"/>
</dbReference>
<dbReference type="GO" id="GO:0003676">
    <property type="term" value="F:nucleic acid binding"/>
    <property type="evidence" value="ECO:0007669"/>
    <property type="project" value="InterPro"/>
</dbReference>
<comment type="similarity">
    <text evidence="8">Belongs to the WRNexo family.</text>
</comment>
<dbReference type="SUPFAM" id="SSF53098">
    <property type="entry name" value="Ribonuclease H-like"/>
    <property type="match status" value="1"/>
</dbReference>
<comment type="function">
    <text evidence="11">Has exonuclease activity on both single-stranded and duplex templates bearing overhangs, but not blunt ended duplex DNA, and cleaves in a 3'-5' direction. Essential for the formation of DNA replication focal centers. Has an important role in maintaining genome stability.</text>
</comment>
<dbReference type="GO" id="GO:0046872">
    <property type="term" value="F:metal ion binding"/>
    <property type="evidence" value="ECO:0007669"/>
    <property type="project" value="UniProtKB-KW"/>
</dbReference>
<evidence type="ECO:0000256" key="9">
    <source>
        <dbReference type="ARBA" id="ARBA00040531"/>
    </source>
</evidence>
<keyword evidence="5" id="KW-0269">Exonuclease</keyword>
<dbReference type="InterPro" id="IPR012337">
    <property type="entry name" value="RNaseH-like_sf"/>
</dbReference>
<keyword evidence="7" id="KW-0539">Nucleus</keyword>
<evidence type="ECO:0000256" key="8">
    <source>
        <dbReference type="ARBA" id="ARBA00037949"/>
    </source>
</evidence>
<feature type="domain" description="3'-5' exonuclease" evidence="12">
    <location>
        <begin position="47"/>
        <end position="230"/>
    </location>
</feature>